<reference evidence="3 4" key="1">
    <citation type="journal article" date="2019" name="Sci. Rep.">
        <title>Orb-weaving spider Araneus ventricosus genome elucidates the spidroin gene catalogue.</title>
        <authorList>
            <person name="Kono N."/>
            <person name="Nakamura H."/>
            <person name="Ohtoshi R."/>
            <person name="Moran D.A.P."/>
            <person name="Shinohara A."/>
            <person name="Yoshida Y."/>
            <person name="Fujiwara M."/>
            <person name="Mori M."/>
            <person name="Tomita M."/>
            <person name="Arakawa K."/>
        </authorList>
    </citation>
    <scope>NUCLEOTIDE SEQUENCE [LARGE SCALE GENOMIC DNA]</scope>
</reference>
<dbReference type="Proteomes" id="UP000499080">
    <property type="component" value="Unassembled WGS sequence"/>
</dbReference>
<evidence type="ECO:0000313" key="3">
    <source>
        <dbReference type="EMBL" id="GBM13427.1"/>
    </source>
</evidence>
<proteinExistence type="predicted"/>
<feature type="region of interest" description="Disordered" evidence="1">
    <location>
        <begin position="1"/>
        <end position="28"/>
    </location>
</feature>
<dbReference type="AlphaFoldDB" id="A0A4Y2DBD9"/>
<dbReference type="EMBL" id="BGPR01165988">
    <property type="protein sequence ID" value="GBM13391.1"/>
    <property type="molecule type" value="Genomic_DNA"/>
</dbReference>
<accession>A0A4Y2DBD9</accession>
<protein>
    <submittedName>
        <fullName evidence="3">Uncharacterized protein</fullName>
    </submittedName>
</protein>
<name>A0A4Y2DBD9_ARAVE</name>
<organism evidence="3 4">
    <name type="scientific">Araneus ventricosus</name>
    <name type="common">Orbweaver spider</name>
    <name type="synonym">Epeira ventricosa</name>
    <dbReference type="NCBI Taxonomy" id="182803"/>
    <lineage>
        <taxon>Eukaryota</taxon>
        <taxon>Metazoa</taxon>
        <taxon>Ecdysozoa</taxon>
        <taxon>Arthropoda</taxon>
        <taxon>Chelicerata</taxon>
        <taxon>Arachnida</taxon>
        <taxon>Araneae</taxon>
        <taxon>Araneomorphae</taxon>
        <taxon>Entelegynae</taxon>
        <taxon>Araneoidea</taxon>
        <taxon>Araneidae</taxon>
        <taxon>Araneus</taxon>
    </lineage>
</organism>
<comment type="caution">
    <text evidence="3">The sequence shown here is derived from an EMBL/GenBank/DDBJ whole genome shotgun (WGS) entry which is preliminary data.</text>
</comment>
<dbReference type="EMBL" id="BGPR01165997">
    <property type="protein sequence ID" value="GBM13427.1"/>
    <property type="molecule type" value="Genomic_DNA"/>
</dbReference>
<sequence length="118" mass="13346">MRSPEPLPYSPDSALNPGSKPLSGTRFSSKTDVKTVVENWFNGQDVISANRVKQDFVQRTAMSLMAKTNTCYSDGRPKSSAQLPGFIRLLWALAETHQRWNPWRHLSHNSVSVLQFEL</sequence>
<evidence type="ECO:0000256" key="1">
    <source>
        <dbReference type="SAM" id="MobiDB-lite"/>
    </source>
</evidence>
<evidence type="ECO:0000313" key="4">
    <source>
        <dbReference type="Proteomes" id="UP000499080"/>
    </source>
</evidence>
<gene>
    <name evidence="3" type="ORF">AVEN_137817_1</name>
    <name evidence="2" type="ORF">AVEN_94396_1</name>
</gene>
<evidence type="ECO:0000313" key="2">
    <source>
        <dbReference type="EMBL" id="GBM13391.1"/>
    </source>
</evidence>
<keyword evidence="4" id="KW-1185">Reference proteome</keyword>